<dbReference type="EMBL" id="JBIUYY010000004">
    <property type="protein sequence ID" value="MFJ2821883.1"/>
    <property type="molecule type" value="Genomic_DNA"/>
</dbReference>
<name>A0ABW8EF63_STRT5</name>
<gene>
    <name evidence="1" type="ORF">ACIO7M_12285</name>
</gene>
<keyword evidence="2" id="KW-1185">Reference proteome</keyword>
<accession>A0ABW8EF63</accession>
<reference evidence="1 2" key="1">
    <citation type="submission" date="2024-10" db="EMBL/GenBank/DDBJ databases">
        <title>The Natural Products Discovery Center: Release of the First 8490 Sequenced Strains for Exploring Actinobacteria Biosynthetic Diversity.</title>
        <authorList>
            <person name="Kalkreuter E."/>
            <person name="Kautsar S.A."/>
            <person name="Yang D."/>
            <person name="Bader C.D."/>
            <person name="Teijaro C.N."/>
            <person name="Fluegel L."/>
            <person name="Davis C.M."/>
            <person name="Simpson J.R."/>
            <person name="Lauterbach L."/>
            <person name="Steele A.D."/>
            <person name="Gui C."/>
            <person name="Meng S."/>
            <person name="Li G."/>
            <person name="Viehrig K."/>
            <person name="Ye F."/>
            <person name="Su P."/>
            <person name="Kiefer A.F."/>
            <person name="Nichols A."/>
            <person name="Cepeda A.J."/>
            <person name="Yan W."/>
            <person name="Fan B."/>
            <person name="Jiang Y."/>
            <person name="Adhikari A."/>
            <person name="Zheng C.-J."/>
            <person name="Schuster L."/>
            <person name="Cowan T.M."/>
            <person name="Smanski M.J."/>
            <person name="Chevrette M.G."/>
            <person name="De Carvalho L.P.S."/>
            <person name="Shen B."/>
        </authorList>
    </citation>
    <scope>NUCLEOTIDE SEQUENCE [LARGE SCALE GENOMIC DNA]</scope>
    <source>
        <strain evidence="1 2">NPDC087220</strain>
    </source>
</reference>
<proteinExistence type="predicted"/>
<dbReference type="RefSeq" id="WP_402380113.1">
    <property type="nucleotide sequence ID" value="NZ_JBIUYY010000004.1"/>
</dbReference>
<organism evidence="1 2">
    <name type="scientific">Streptomyces toxytricini</name>
    <name type="common">Actinomyces toxytricini</name>
    <dbReference type="NCBI Taxonomy" id="67369"/>
    <lineage>
        <taxon>Bacteria</taxon>
        <taxon>Bacillati</taxon>
        <taxon>Actinomycetota</taxon>
        <taxon>Actinomycetes</taxon>
        <taxon>Kitasatosporales</taxon>
        <taxon>Streptomycetaceae</taxon>
        <taxon>Streptomyces</taxon>
    </lineage>
</organism>
<evidence type="ECO:0000313" key="1">
    <source>
        <dbReference type="EMBL" id="MFJ2821883.1"/>
    </source>
</evidence>
<sequence length="78" mass="8170">MELLEPPCAERRALEALFRGCTKVRRRDTTEAAVGAATGTLTRPQLLALGRHDAAAGCVPSAAQSPCVRTPPGRSPST</sequence>
<comment type="caution">
    <text evidence="1">The sequence shown here is derived from an EMBL/GenBank/DDBJ whole genome shotgun (WGS) entry which is preliminary data.</text>
</comment>
<protein>
    <submittedName>
        <fullName evidence="1">Uncharacterized protein</fullName>
    </submittedName>
</protein>
<evidence type="ECO:0000313" key="2">
    <source>
        <dbReference type="Proteomes" id="UP001617351"/>
    </source>
</evidence>
<dbReference type="Proteomes" id="UP001617351">
    <property type="component" value="Unassembled WGS sequence"/>
</dbReference>